<dbReference type="EMBL" id="DVMS01000007">
    <property type="protein sequence ID" value="HIU38080.1"/>
    <property type="molecule type" value="Genomic_DNA"/>
</dbReference>
<reference evidence="3" key="1">
    <citation type="submission" date="2020-10" db="EMBL/GenBank/DDBJ databases">
        <authorList>
            <person name="Gilroy R."/>
        </authorList>
    </citation>
    <scope>NUCLEOTIDE SEQUENCE</scope>
    <source>
        <strain evidence="3">17073</strain>
    </source>
</reference>
<name>A0A9D1LFX5_9BACT</name>
<comment type="similarity">
    <text evidence="1">Belongs to the bacterial histone-like protein family.</text>
</comment>
<dbReference type="InterPro" id="IPR010992">
    <property type="entry name" value="IHF-like_DNA-bd_dom_sf"/>
</dbReference>
<dbReference type="AlphaFoldDB" id="A0A9D1LFX5"/>
<dbReference type="Gene3D" id="4.10.520.10">
    <property type="entry name" value="IHF-like DNA-binding proteins"/>
    <property type="match status" value="1"/>
</dbReference>
<dbReference type="GO" id="GO:0030527">
    <property type="term" value="F:structural constituent of chromatin"/>
    <property type="evidence" value="ECO:0007669"/>
    <property type="project" value="InterPro"/>
</dbReference>
<evidence type="ECO:0000256" key="1">
    <source>
        <dbReference type="ARBA" id="ARBA00010529"/>
    </source>
</evidence>
<reference evidence="3" key="2">
    <citation type="journal article" date="2021" name="PeerJ">
        <title>Extensive microbial diversity within the chicken gut microbiome revealed by metagenomics and culture.</title>
        <authorList>
            <person name="Gilroy R."/>
            <person name="Ravi A."/>
            <person name="Getino M."/>
            <person name="Pursley I."/>
            <person name="Horton D.L."/>
            <person name="Alikhan N.F."/>
            <person name="Baker D."/>
            <person name="Gharbi K."/>
            <person name="Hall N."/>
            <person name="Watson M."/>
            <person name="Adriaenssens E.M."/>
            <person name="Foster-Nyarko E."/>
            <person name="Jarju S."/>
            <person name="Secka A."/>
            <person name="Antonio M."/>
            <person name="Oren A."/>
            <person name="Chaudhuri R.R."/>
            <person name="La Ragione R."/>
            <person name="Hildebrand F."/>
            <person name="Pallen M.J."/>
        </authorList>
    </citation>
    <scope>NUCLEOTIDE SEQUENCE</scope>
    <source>
        <strain evidence="3">17073</strain>
    </source>
</reference>
<dbReference type="Proteomes" id="UP000824076">
    <property type="component" value="Unassembled WGS sequence"/>
</dbReference>
<dbReference type="InterPro" id="IPR000119">
    <property type="entry name" value="Hist_DNA-bd"/>
</dbReference>
<evidence type="ECO:0000313" key="3">
    <source>
        <dbReference type="EMBL" id="HIU38080.1"/>
    </source>
</evidence>
<evidence type="ECO:0000313" key="4">
    <source>
        <dbReference type="Proteomes" id="UP000824076"/>
    </source>
</evidence>
<sequence>MENKEFIAELSKRIGRPESDVIALVEGFANILKEKCGALESVAIPGFGKFSGEKIMERVETDLDTGKKTLFPPEVKLQFEPSTILKNKISGKGGDDGK</sequence>
<dbReference type="GO" id="GO:0003677">
    <property type="term" value="F:DNA binding"/>
    <property type="evidence" value="ECO:0007669"/>
    <property type="project" value="UniProtKB-KW"/>
</dbReference>
<proteinExistence type="inferred from homology"/>
<keyword evidence="2 3" id="KW-0238">DNA-binding</keyword>
<organism evidence="3 4">
    <name type="scientific">Candidatus Limisoma intestinavium</name>
    <dbReference type="NCBI Taxonomy" id="2840856"/>
    <lineage>
        <taxon>Bacteria</taxon>
        <taxon>Pseudomonadati</taxon>
        <taxon>Bacteroidota</taxon>
        <taxon>Bacteroidia</taxon>
        <taxon>Bacteroidales</taxon>
        <taxon>Candidatus Limisoma</taxon>
    </lineage>
</organism>
<accession>A0A9D1LFX5</accession>
<dbReference type="Pfam" id="PF00216">
    <property type="entry name" value="Bac_DNA_binding"/>
    <property type="match status" value="1"/>
</dbReference>
<protein>
    <submittedName>
        <fullName evidence="3">HU family DNA-binding protein</fullName>
    </submittedName>
</protein>
<dbReference type="SUPFAM" id="SSF47729">
    <property type="entry name" value="IHF-like DNA-binding proteins"/>
    <property type="match status" value="1"/>
</dbReference>
<comment type="caution">
    <text evidence="3">The sequence shown here is derived from an EMBL/GenBank/DDBJ whole genome shotgun (WGS) entry which is preliminary data.</text>
</comment>
<gene>
    <name evidence="3" type="ORF">IAD18_00235</name>
</gene>
<evidence type="ECO:0000256" key="2">
    <source>
        <dbReference type="ARBA" id="ARBA00023125"/>
    </source>
</evidence>